<dbReference type="SUPFAM" id="SSF56112">
    <property type="entry name" value="Protein kinase-like (PK-like)"/>
    <property type="match status" value="1"/>
</dbReference>
<evidence type="ECO:0000256" key="5">
    <source>
        <dbReference type="ARBA" id="ARBA00022741"/>
    </source>
</evidence>
<keyword evidence="7 13" id="KW-0067">ATP-binding</keyword>
<keyword evidence="15" id="KW-0812">Transmembrane</keyword>
<dbReference type="CDD" id="cd14014">
    <property type="entry name" value="STKc_PknB_like"/>
    <property type="match status" value="1"/>
</dbReference>
<feature type="region of interest" description="Disordered" evidence="14">
    <location>
        <begin position="491"/>
        <end position="513"/>
    </location>
</feature>
<dbReference type="AlphaFoldDB" id="A0A1M4SZC5"/>
<evidence type="ECO:0000256" key="14">
    <source>
        <dbReference type="SAM" id="MobiDB-lite"/>
    </source>
</evidence>
<dbReference type="PROSITE" id="PS50011">
    <property type="entry name" value="PROTEIN_KINASE_DOM"/>
    <property type="match status" value="1"/>
</dbReference>
<feature type="domain" description="Protein kinase" evidence="16">
    <location>
        <begin position="12"/>
        <end position="282"/>
    </location>
</feature>
<dbReference type="PANTHER" id="PTHR43289:SF34">
    <property type="entry name" value="SERINE_THREONINE-PROTEIN KINASE YBDM-RELATED"/>
    <property type="match status" value="1"/>
</dbReference>
<keyword evidence="4" id="KW-0808">Transferase</keyword>
<dbReference type="RefSeq" id="WP_073150617.1">
    <property type="nucleotide sequence ID" value="NZ_FQVL01000001.1"/>
</dbReference>
<evidence type="ECO:0000256" key="7">
    <source>
        <dbReference type="ARBA" id="ARBA00022840"/>
    </source>
</evidence>
<evidence type="ECO:0000256" key="13">
    <source>
        <dbReference type="PROSITE-ProRule" id="PRU10141"/>
    </source>
</evidence>
<dbReference type="Gene3D" id="3.30.200.20">
    <property type="entry name" value="Phosphorylase Kinase, domain 1"/>
    <property type="match status" value="1"/>
</dbReference>
<reference evidence="17 18" key="1">
    <citation type="submission" date="2016-11" db="EMBL/GenBank/DDBJ databases">
        <authorList>
            <person name="Jaros S."/>
            <person name="Januszkiewicz K."/>
            <person name="Wedrychowicz H."/>
        </authorList>
    </citation>
    <scope>NUCLEOTIDE SEQUENCE [LARGE SCALE GENOMIC DNA]</scope>
    <source>
        <strain evidence="17 18">DSM 44666</strain>
    </source>
</reference>
<dbReference type="InterPro" id="IPR000719">
    <property type="entry name" value="Prot_kinase_dom"/>
</dbReference>
<evidence type="ECO:0000256" key="9">
    <source>
        <dbReference type="ARBA" id="ARBA00047899"/>
    </source>
</evidence>
<dbReference type="Gene3D" id="1.10.510.10">
    <property type="entry name" value="Transferase(Phosphotransferase) domain 1"/>
    <property type="match status" value="1"/>
</dbReference>
<sequence>MLSNGTRLAGRYEIIHFIGGGGMASVYQAYDHALDRWVAIKVMNESLRHQDEFIKRFIREAKAAGRLSHPNVVNVYDIGQEESIYYMVMEYVEGGTLAEYLEEKGPLLVDEVMEIALQVCEGLNHAHQNGIVHRDIKLQNIMRAKDNRYKVADFGISFFSHVNTNLTQTGTVMGSAHYFSPEQASGGKVSYPSDLYSLGVLLFKLLTDQFPFDSENSVSIALMHIQAPVPDPRQVNPNISESFVSVLNKLLEKDPTTRFQTAIEVKQAIEEIQKQPTEMIYLSKETESVPSTDSYRFETTTYDLPPRQEVHQQEKGGVRWKLWGGGLLSIGVLLAMFVYGWNLFAEETKPPVPKKNVEKQKKVQKQVVDKKKNLPEKTFEGSYPWWREFPKPNYLENKIFHSIQVDGKAGVYKVSLQVAPLPKKATRFHYNIYVVDSFSSRKILDGKEVNFNPAPNQFGDTSVKFKVKIPKQLLPHVGLLKIEIFRYDEKRKKKDPTDNMLEQWGEPPDKANK</sequence>
<evidence type="ECO:0000256" key="3">
    <source>
        <dbReference type="ARBA" id="ARBA00022544"/>
    </source>
</evidence>
<dbReference type="EC" id="2.7.11.1" evidence="1"/>
<dbReference type="Pfam" id="PF00069">
    <property type="entry name" value="Pkinase"/>
    <property type="match status" value="1"/>
</dbReference>
<dbReference type="EMBL" id="FQVL01000001">
    <property type="protein sequence ID" value="SHE37586.1"/>
    <property type="molecule type" value="Genomic_DNA"/>
</dbReference>
<evidence type="ECO:0000256" key="11">
    <source>
        <dbReference type="ARBA" id="ARBA00060432"/>
    </source>
</evidence>
<evidence type="ECO:0000256" key="12">
    <source>
        <dbReference type="ARBA" id="ARBA00070041"/>
    </source>
</evidence>
<feature type="binding site" evidence="13">
    <location>
        <position position="41"/>
    </location>
    <ligand>
        <name>ATP</name>
        <dbReference type="ChEBI" id="CHEBI:30616"/>
    </ligand>
</feature>
<dbReference type="GO" id="GO:0007165">
    <property type="term" value="P:signal transduction"/>
    <property type="evidence" value="ECO:0007669"/>
    <property type="project" value="UniProtKB-ARBA"/>
</dbReference>
<evidence type="ECO:0000313" key="17">
    <source>
        <dbReference type="EMBL" id="SHE37586.1"/>
    </source>
</evidence>
<dbReference type="GO" id="GO:0009847">
    <property type="term" value="P:spore germination"/>
    <property type="evidence" value="ECO:0007669"/>
    <property type="project" value="UniProtKB-ARBA"/>
</dbReference>
<evidence type="ECO:0000256" key="15">
    <source>
        <dbReference type="SAM" id="Phobius"/>
    </source>
</evidence>
<dbReference type="SMART" id="SM00220">
    <property type="entry name" value="S_TKc"/>
    <property type="match status" value="1"/>
</dbReference>
<keyword evidence="6 17" id="KW-0418">Kinase</keyword>
<comment type="subcellular location">
    <subcellularLocation>
        <location evidence="11">Spore membrane</location>
        <topology evidence="11">Single-pass type II membrane protein</topology>
    </subcellularLocation>
</comment>
<name>A0A1M4SZC5_9BACL</name>
<accession>A0A1M4SZC5</accession>
<dbReference type="STRING" id="112248.SAMN05444392_101223"/>
<gene>
    <name evidence="17" type="ORF">SAMN05444392_101223</name>
</gene>
<organism evidence="17 18">
    <name type="scientific">Seinonella peptonophila</name>
    <dbReference type="NCBI Taxonomy" id="112248"/>
    <lineage>
        <taxon>Bacteria</taxon>
        <taxon>Bacillati</taxon>
        <taxon>Bacillota</taxon>
        <taxon>Bacilli</taxon>
        <taxon>Bacillales</taxon>
        <taxon>Thermoactinomycetaceae</taxon>
        <taxon>Seinonella</taxon>
    </lineage>
</organism>
<protein>
    <recommendedName>
        <fullName evidence="12">Serine/threonine-protein kinase PrkC</fullName>
        <ecNumber evidence="1">2.7.11.1</ecNumber>
    </recommendedName>
</protein>
<proteinExistence type="predicted"/>
<keyword evidence="18" id="KW-1185">Reference proteome</keyword>
<evidence type="ECO:0000256" key="8">
    <source>
        <dbReference type="ARBA" id="ARBA00022968"/>
    </source>
</evidence>
<keyword evidence="15" id="KW-0472">Membrane</keyword>
<dbReference type="FunFam" id="1.10.510.10:FF:000021">
    <property type="entry name" value="Serine/threonine protein kinase"/>
    <property type="match status" value="1"/>
</dbReference>
<evidence type="ECO:0000256" key="6">
    <source>
        <dbReference type="ARBA" id="ARBA00022777"/>
    </source>
</evidence>
<dbReference type="FunFam" id="3.30.200.20:FF:000035">
    <property type="entry name" value="Serine/threonine protein kinase Stk1"/>
    <property type="match status" value="1"/>
</dbReference>
<dbReference type="Proteomes" id="UP000184476">
    <property type="component" value="Unassembled WGS sequence"/>
</dbReference>
<evidence type="ECO:0000256" key="4">
    <source>
        <dbReference type="ARBA" id="ARBA00022679"/>
    </source>
</evidence>
<dbReference type="InterPro" id="IPR017441">
    <property type="entry name" value="Protein_kinase_ATP_BS"/>
</dbReference>
<comment type="catalytic activity">
    <reaction evidence="9">
        <text>L-threonyl-[protein] + ATP = O-phospho-L-threonyl-[protein] + ADP + H(+)</text>
        <dbReference type="Rhea" id="RHEA:46608"/>
        <dbReference type="Rhea" id="RHEA-COMP:11060"/>
        <dbReference type="Rhea" id="RHEA-COMP:11605"/>
        <dbReference type="ChEBI" id="CHEBI:15378"/>
        <dbReference type="ChEBI" id="CHEBI:30013"/>
        <dbReference type="ChEBI" id="CHEBI:30616"/>
        <dbReference type="ChEBI" id="CHEBI:61977"/>
        <dbReference type="ChEBI" id="CHEBI:456216"/>
        <dbReference type="EC" id="2.7.11.1"/>
    </reaction>
</comment>
<comment type="catalytic activity">
    <reaction evidence="10">
        <text>L-seryl-[protein] + ATP = O-phospho-L-seryl-[protein] + ADP + H(+)</text>
        <dbReference type="Rhea" id="RHEA:17989"/>
        <dbReference type="Rhea" id="RHEA-COMP:9863"/>
        <dbReference type="Rhea" id="RHEA-COMP:11604"/>
        <dbReference type="ChEBI" id="CHEBI:15378"/>
        <dbReference type="ChEBI" id="CHEBI:29999"/>
        <dbReference type="ChEBI" id="CHEBI:30616"/>
        <dbReference type="ChEBI" id="CHEBI:83421"/>
        <dbReference type="ChEBI" id="CHEBI:456216"/>
        <dbReference type="EC" id="2.7.11.1"/>
    </reaction>
</comment>
<evidence type="ECO:0000256" key="10">
    <source>
        <dbReference type="ARBA" id="ARBA00048679"/>
    </source>
</evidence>
<keyword evidence="8" id="KW-0735">Signal-anchor</keyword>
<keyword evidence="15" id="KW-1133">Transmembrane helix</keyword>
<keyword evidence="3" id="KW-0309">Germination</keyword>
<keyword evidence="5 13" id="KW-0547">Nucleotide-binding</keyword>
<evidence type="ECO:0000259" key="16">
    <source>
        <dbReference type="PROSITE" id="PS50011"/>
    </source>
</evidence>
<keyword evidence="2 17" id="KW-0723">Serine/threonine-protein kinase</keyword>
<feature type="transmembrane region" description="Helical" evidence="15">
    <location>
        <begin position="322"/>
        <end position="344"/>
    </location>
</feature>
<dbReference type="GO" id="GO:0071224">
    <property type="term" value="P:cellular response to peptidoglycan"/>
    <property type="evidence" value="ECO:0007669"/>
    <property type="project" value="UniProtKB-ARBA"/>
</dbReference>
<evidence type="ECO:0000313" key="18">
    <source>
        <dbReference type="Proteomes" id="UP000184476"/>
    </source>
</evidence>
<dbReference type="PROSITE" id="PS00107">
    <property type="entry name" value="PROTEIN_KINASE_ATP"/>
    <property type="match status" value="1"/>
</dbReference>
<dbReference type="InterPro" id="IPR011009">
    <property type="entry name" value="Kinase-like_dom_sf"/>
</dbReference>
<dbReference type="GO" id="GO:0004674">
    <property type="term" value="F:protein serine/threonine kinase activity"/>
    <property type="evidence" value="ECO:0007669"/>
    <property type="project" value="UniProtKB-KW"/>
</dbReference>
<dbReference type="GO" id="GO:0005524">
    <property type="term" value="F:ATP binding"/>
    <property type="evidence" value="ECO:0007669"/>
    <property type="project" value="UniProtKB-UniRule"/>
</dbReference>
<evidence type="ECO:0000256" key="1">
    <source>
        <dbReference type="ARBA" id="ARBA00012513"/>
    </source>
</evidence>
<dbReference type="PANTHER" id="PTHR43289">
    <property type="entry name" value="MITOGEN-ACTIVATED PROTEIN KINASE KINASE KINASE 20-RELATED"/>
    <property type="match status" value="1"/>
</dbReference>
<evidence type="ECO:0000256" key="2">
    <source>
        <dbReference type="ARBA" id="ARBA00022527"/>
    </source>
</evidence>